<gene>
    <name evidence="3" type="ORF">Scaly_2142400</name>
</gene>
<name>A0AAW2MNP9_9LAMI</name>
<protein>
    <recommendedName>
        <fullName evidence="2">DUF7054 domain-containing protein</fullName>
    </recommendedName>
</protein>
<dbReference type="PANTHER" id="PTHR33270:SF5">
    <property type="entry name" value="GB|AAC00605.1"/>
    <property type="match status" value="1"/>
</dbReference>
<reference evidence="3" key="1">
    <citation type="submission" date="2020-06" db="EMBL/GenBank/DDBJ databases">
        <authorList>
            <person name="Li T."/>
            <person name="Hu X."/>
            <person name="Zhang T."/>
            <person name="Song X."/>
            <person name="Zhang H."/>
            <person name="Dai N."/>
            <person name="Sheng W."/>
            <person name="Hou X."/>
            <person name="Wei L."/>
        </authorList>
    </citation>
    <scope>NUCLEOTIDE SEQUENCE</scope>
    <source>
        <strain evidence="3">KEN8</strain>
        <tissue evidence="3">Leaf</tissue>
    </source>
</reference>
<proteinExistence type="predicted"/>
<dbReference type="Pfam" id="PF23156">
    <property type="entry name" value="DUF7054"/>
    <property type="match status" value="1"/>
</dbReference>
<dbReference type="PANTHER" id="PTHR33270">
    <property type="entry name" value="BNAC05G50380D PROTEIN"/>
    <property type="match status" value="1"/>
</dbReference>
<evidence type="ECO:0000259" key="2">
    <source>
        <dbReference type="Pfam" id="PF23156"/>
    </source>
</evidence>
<dbReference type="InterPro" id="IPR055482">
    <property type="entry name" value="DUF7054"/>
</dbReference>
<reference evidence="3" key="2">
    <citation type="journal article" date="2024" name="Plant">
        <title>Genomic evolution and insights into agronomic trait innovations of Sesamum species.</title>
        <authorList>
            <person name="Miao H."/>
            <person name="Wang L."/>
            <person name="Qu L."/>
            <person name="Liu H."/>
            <person name="Sun Y."/>
            <person name="Le M."/>
            <person name="Wang Q."/>
            <person name="Wei S."/>
            <person name="Zheng Y."/>
            <person name="Lin W."/>
            <person name="Duan Y."/>
            <person name="Cao H."/>
            <person name="Xiong S."/>
            <person name="Wang X."/>
            <person name="Wei L."/>
            <person name="Li C."/>
            <person name="Ma Q."/>
            <person name="Ju M."/>
            <person name="Zhao R."/>
            <person name="Li G."/>
            <person name="Mu C."/>
            <person name="Tian Q."/>
            <person name="Mei H."/>
            <person name="Zhang T."/>
            <person name="Gao T."/>
            <person name="Zhang H."/>
        </authorList>
    </citation>
    <scope>NUCLEOTIDE SEQUENCE</scope>
    <source>
        <strain evidence="3">KEN8</strain>
    </source>
</reference>
<dbReference type="AlphaFoldDB" id="A0AAW2MNP9"/>
<feature type="domain" description="DUF7054" evidence="2">
    <location>
        <begin position="28"/>
        <end position="111"/>
    </location>
</feature>
<organism evidence="3">
    <name type="scientific">Sesamum calycinum</name>
    <dbReference type="NCBI Taxonomy" id="2727403"/>
    <lineage>
        <taxon>Eukaryota</taxon>
        <taxon>Viridiplantae</taxon>
        <taxon>Streptophyta</taxon>
        <taxon>Embryophyta</taxon>
        <taxon>Tracheophyta</taxon>
        <taxon>Spermatophyta</taxon>
        <taxon>Magnoliopsida</taxon>
        <taxon>eudicotyledons</taxon>
        <taxon>Gunneridae</taxon>
        <taxon>Pentapetalae</taxon>
        <taxon>asterids</taxon>
        <taxon>lamiids</taxon>
        <taxon>Lamiales</taxon>
        <taxon>Pedaliaceae</taxon>
        <taxon>Sesamum</taxon>
    </lineage>
</organism>
<evidence type="ECO:0000313" key="3">
    <source>
        <dbReference type="EMBL" id="KAL0332409.1"/>
    </source>
</evidence>
<accession>A0AAW2MNP9</accession>
<dbReference type="EMBL" id="JACGWM010000013">
    <property type="protein sequence ID" value="KAL0332409.1"/>
    <property type="molecule type" value="Genomic_DNA"/>
</dbReference>
<dbReference type="InterPro" id="IPR040358">
    <property type="entry name" value="At4g22758-like"/>
</dbReference>
<sequence length="141" mass="15642">MATKMRRSISDKALLRRPTTKKKDDESKNNRFLITINVFGSAGPIRFVVDEDDNAAGVIETALKLYAREGRLPVLGSDINCFVIYPANAGFDALKPSEAIGSRGVRNFVLCKNQSKPNMTEARSQVVDGKGRGWRAWLQNL</sequence>
<evidence type="ECO:0000256" key="1">
    <source>
        <dbReference type="SAM" id="MobiDB-lite"/>
    </source>
</evidence>
<comment type="caution">
    <text evidence="3">The sequence shown here is derived from an EMBL/GenBank/DDBJ whole genome shotgun (WGS) entry which is preliminary data.</text>
</comment>
<feature type="region of interest" description="Disordered" evidence="1">
    <location>
        <begin position="1"/>
        <end position="26"/>
    </location>
</feature>